<dbReference type="OrthoDB" id="950503at2"/>
<keyword evidence="1" id="KW-0812">Transmembrane</keyword>
<gene>
    <name evidence="2" type="ORF">SAMN04488109_5499</name>
</gene>
<reference evidence="2 3" key="1">
    <citation type="submission" date="2016-11" db="EMBL/GenBank/DDBJ databases">
        <authorList>
            <person name="Jaros S."/>
            <person name="Januszkiewicz K."/>
            <person name="Wedrychowicz H."/>
        </authorList>
    </citation>
    <scope>NUCLEOTIDE SEQUENCE [LARGE SCALE GENOMIC DNA]</scope>
    <source>
        <strain evidence="2 3">DSM 24574</strain>
    </source>
</reference>
<evidence type="ECO:0000256" key="1">
    <source>
        <dbReference type="SAM" id="Phobius"/>
    </source>
</evidence>
<organism evidence="2 3">
    <name type="scientific">Chryseolinea serpens</name>
    <dbReference type="NCBI Taxonomy" id="947013"/>
    <lineage>
        <taxon>Bacteria</taxon>
        <taxon>Pseudomonadati</taxon>
        <taxon>Bacteroidota</taxon>
        <taxon>Cytophagia</taxon>
        <taxon>Cytophagales</taxon>
        <taxon>Fulvivirgaceae</taxon>
        <taxon>Chryseolinea</taxon>
    </lineage>
</organism>
<protein>
    <submittedName>
        <fullName evidence="2">Uncharacterized protein</fullName>
    </submittedName>
</protein>
<accession>A0A1M5VXL5</accession>
<proteinExistence type="predicted"/>
<dbReference type="STRING" id="947013.SAMN04488109_5499"/>
<keyword evidence="1" id="KW-1133">Transmembrane helix</keyword>
<evidence type="ECO:0000313" key="2">
    <source>
        <dbReference type="EMBL" id="SHH79938.1"/>
    </source>
</evidence>
<dbReference type="RefSeq" id="WP_073140990.1">
    <property type="nucleotide sequence ID" value="NZ_FQWQ01000004.1"/>
</dbReference>
<keyword evidence="3" id="KW-1185">Reference proteome</keyword>
<keyword evidence="1" id="KW-0472">Membrane</keyword>
<name>A0A1M5VXL5_9BACT</name>
<dbReference type="Proteomes" id="UP000184212">
    <property type="component" value="Unassembled WGS sequence"/>
</dbReference>
<dbReference type="AlphaFoldDB" id="A0A1M5VXL5"/>
<feature type="transmembrane region" description="Helical" evidence="1">
    <location>
        <begin position="6"/>
        <end position="27"/>
    </location>
</feature>
<sequence>MKKIFSIALLFVFLFQFVGYYFVYLGLRHQAKTEMISRLDARDYSQEETVTLKIPFALPYWMDSKDYERVDGEFQHEGQFYKLVEQKLEKDTLYVVCIRDTHEKKLFDTMSDYAKLANDLPTSSHQTLKLLSGLMKDYVPGSLQHEITLSQGWTQECSYAEPSFTLLSQTSPVFSPPPEA</sequence>
<evidence type="ECO:0000313" key="3">
    <source>
        <dbReference type="Proteomes" id="UP000184212"/>
    </source>
</evidence>
<dbReference type="EMBL" id="FQWQ01000004">
    <property type="protein sequence ID" value="SHH79938.1"/>
    <property type="molecule type" value="Genomic_DNA"/>
</dbReference>